<protein>
    <submittedName>
        <fullName evidence="2">Uncharacterized protein</fullName>
    </submittedName>
</protein>
<evidence type="ECO:0000313" key="3">
    <source>
        <dbReference type="Proteomes" id="UP000009286"/>
    </source>
</evidence>
<name>G2KQZ1_MICAA</name>
<dbReference type="EMBL" id="CP002382">
    <property type="protein sequence ID" value="AEP10469.1"/>
    <property type="molecule type" value="Genomic_DNA"/>
</dbReference>
<evidence type="ECO:0000313" key="2">
    <source>
        <dbReference type="EMBL" id="AEP10469.1"/>
    </source>
</evidence>
<keyword evidence="3" id="KW-1185">Reference proteome</keyword>
<evidence type="ECO:0000256" key="1">
    <source>
        <dbReference type="SAM" id="MobiDB-lite"/>
    </source>
</evidence>
<feature type="region of interest" description="Disordered" evidence="1">
    <location>
        <begin position="1"/>
        <end position="21"/>
    </location>
</feature>
<dbReference type="HOGENOM" id="CLU_3345901_0_0_5"/>
<accession>G2KQZ1</accession>
<sequence length="37" mass="3944">MRREGEKVGIRGNAGAGSNDKKIPTVFAVGIFYFSIG</sequence>
<gene>
    <name evidence="2" type="ordered locus">MICA_2163</name>
</gene>
<dbReference type="KEGG" id="mai:MICA_2163"/>
<dbReference type="AlphaFoldDB" id="G2KQZ1"/>
<organism evidence="2 3">
    <name type="scientific">Micavibrio aeruginosavorus (strain ARL-13)</name>
    <dbReference type="NCBI Taxonomy" id="856793"/>
    <lineage>
        <taxon>Bacteria</taxon>
        <taxon>Pseudomonadati</taxon>
        <taxon>Bdellovibrionota</taxon>
        <taxon>Bdellovibrionia</taxon>
        <taxon>Bdellovibrionales</taxon>
        <taxon>Pseudobdellovibrionaceae</taxon>
        <taxon>Micavibrio</taxon>
    </lineage>
</organism>
<dbReference type="Proteomes" id="UP000009286">
    <property type="component" value="Chromosome"/>
</dbReference>
<dbReference type="STRING" id="856793.MICA_2163"/>
<reference evidence="2 3" key="1">
    <citation type="journal article" date="2011" name="BMC Genomics">
        <title>Genomic insights into an obligate epibiotic bacterial predator: Micavibrio aeruginosavorus ARL-13.</title>
        <authorList>
            <person name="Wang Z."/>
            <person name="Kadouri D."/>
            <person name="Wu M."/>
        </authorList>
    </citation>
    <scope>NUCLEOTIDE SEQUENCE [LARGE SCALE GENOMIC DNA]</scope>
    <source>
        <strain evidence="2 3">ARL-13</strain>
    </source>
</reference>
<proteinExistence type="predicted"/>